<dbReference type="PROSITE" id="PS51704">
    <property type="entry name" value="GP_PDE"/>
    <property type="match status" value="2"/>
</dbReference>
<dbReference type="SUPFAM" id="SSF51695">
    <property type="entry name" value="PLC-like phosphodiesterases"/>
    <property type="match status" value="2"/>
</dbReference>
<evidence type="ECO:0000256" key="3">
    <source>
        <dbReference type="ARBA" id="ARBA00022798"/>
    </source>
</evidence>
<keyword evidence="4" id="KW-0378">Hydrolase</keyword>
<keyword evidence="3" id="KW-0319">Glycerol metabolism</keyword>
<name>A0ABM4UXW2_COFAR</name>
<evidence type="ECO:0000313" key="9">
    <source>
        <dbReference type="Proteomes" id="UP001652660"/>
    </source>
</evidence>
<evidence type="ECO:0000256" key="5">
    <source>
        <dbReference type="ARBA" id="ARBA00047512"/>
    </source>
</evidence>
<proteinExistence type="predicted"/>
<feature type="chain" id="PRO_5047473049" description="glycerophosphodiester phosphodiesterase" evidence="7">
    <location>
        <begin position="25"/>
        <end position="784"/>
    </location>
</feature>
<dbReference type="InterPro" id="IPR030395">
    <property type="entry name" value="GP_PDE_dom"/>
</dbReference>
<dbReference type="EC" id="3.1.4.46" evidence="1"/>
<dbReference type="PANTHER" id="PTHR43620">
    <property type="entry name" value="GLYCEROPHOSPHORYL DIESTER PHOSPHODIESTERASE"/>
    <property type="match status" value="1"/>
</dbReference>
<dbReference type="GeneID" id="113696403"/>
<feature type="signal peptide" evidence="7">
    <location>
        <begin position="1"/>
        <end position="24"/>
    </location>
</feature>
<sequence length="784" mass="84846">QDWKKMIRQLLLSFLLIQTTLVAARGRGRRHPAVVPPPAKKWLTLNGGEPVVVARGGFSGIAPESSLPAYSTAQQTSLASTILLCDLQLTKDAQGFCQSSLNLQNATTIATAFPDLKPRTYNINGKNVEGFYGVDFLADDLLKNVFLVQSIYSRSPGMDGSYPLLTPYDVVGMQGPPPVLWMNVECCNFVLQYPSFYDGLKLSSSAFIIDTMRDLNPAYISSPEIGFLKGLVGKVNPAKLIFKIPDINEVEPTTKKTYVTLLSDINMIKTFASGIILPKESIWPVDSGRLLLPATSSVSDFHKAGVEVYASGFANDDYLSYNYSYDPTKEYLQFIDNSQFSVDGVITDFPATASESIACLAQNKNAPKIVKALIISDDGASGDYPGSTDLAYQKAIDDGTEIIDCSVQLSKDGTAFCLPSADLIGTTTAASLFMDRSTRIPEIQDKNGIFSFDLTWTEIQSLKPQLASVFDGPLARNPANKNAGKFVTLNEFLDLAKKRAVTGVLINIENAAYLASNKGLDIVGAVTTALSNATLDKQSTQKVLIQSDDSSVLSKFQDIKTYQRVLAIDKDISGSTQETAQEVKKYADAVKVFRNSIVLDYPNPVFMSLNYSNLVEVMHAANISVYVGILRNEFQNFLFDYYADPYVELATLTQKGVDGIVTDYPATANAYMRSPCSNPNANLPYTILPINPGDMFNNLVTAKPPEAAPAVPLLQNADVDDPALPPVAKISAPPPASPSESGSNSLPAPAPKKSRSTKTASNTGLMVAAMVAVLTILSYNSKVY</sequence>
<evidence type="ECO:0000259" key="8">
    <source>
        <dbReference type="PROSITE" id="PS51704"/>
    </source>
</evidence>
<reference evidence="10" key="1">
    <citation type="submission" date="2025-08" db="UniProtKB">
        <authorList>
            <consortium name="RefSeq"/>
        </authorList>
    </citation>
    <scope>IDENTIFICATION</scope>
    <source>
        <tissue evidence="10">Leaves</tissue>
    </source>
</reference>
<organism evidence="9 10">
    <name type="scientific">Coffea arabica</name>
    <name type="common">Arabian coffee</name>
    <dbReference type="NCBI Taxonomy" id="13443"/>
    <lineage>
        <taxon>Eukaryota</taxon>
        <taxon>Viridiplantae</taxon>
        <taxon>Streptophyta</taxon>
        <taxon>Embryophyta</taxon>
        <taxon>Tracheophyta</taxon>
        <taxon>Spermatophyta</taxon>
        <taxon>Magnoliopsida</taxon>
        <taxon>eudicotyledons</taxon>
        <taxon>Gunneridae</taxon>
        <taxon>Pentapetalae</taxon>
        <taxon>asterids</taxon>
        <taxon>lamiids</taxon>
        <taxon>Gentianales</taxon>
        <taxon>Rubiaceae</taxon>
        <taxon>Ixoroideae</taxon>
        <taxon>Gardenieae complex</taxon>
        <taxon>Bertiereae - Coffeeae clade</taxon>
        <taxon>Coffeeae</taxon>
        <taxon>Coffea</taxon>
    </lineage>
</organism>
<dbReference type="RefSeq" id="XP_071912125.1">
    <property type="nucleotide sequence ID" value="XM_072056024.1"/>
</dbReference>
<evidence type="ECO:0000256" key="7">
    <source>
        <dbReference type="SAM" id="SignalP"/>
    </source>
</evidence>
<dbReference type="PANTHER" id="PTHR43620:SF44">
    <property type="entry name" value="GLYCEROPHOSPHODIESTER PHOSPHODIESTERASE GDPDL6-RELATED"/>
    <property type="match status" value="1"/>
</dbReference>
<keyword evidence="9" id="KW-1185">Reference proteome</keyword>
<evidence type="ECO:0000256" key="6">
    <source>
        <dbReference type="SAM" id="MobiDB-lite"/>
    </source>
</evidence>
<dbReference type="Gene3D" id="3.20.20.190">
    <property type="entry name" value="Phosphatidylinositol (PI) phosphodiesterase"/>
    <property type="match status" value="2"/>
</dbReference>
<comment type="catalytic activity">
    <reaction evidence="5">
        <text>a sn-glycero-3-phosphodiester + H2O = an alcohol + sn-glycerol 3-phosphate + H(+)</text>
        <dbReference type="Rhea" id="RHEA:12969"/>
        <dbReference type="ChEBI" id="CHEBI:15377"/>
        <dbReference type="ChEBI" id="CHEBI:15378"/>
        <dbReference type="ChEBI" id="CHEBI:30879"/>
        <dbReference type="ChEBI" id="CHEBI:57597"/>
        <dbReference type="ChEBI" id="CHEBI:83408"/>
        <dbReference type="EC" id="3.1.4.46"/>
    </reaction>
</comment>
<accession>A0ABM4UXW2</accession>
<evidence type="ECO:0000313" key="10">
    <source>
        <dbReference type="RefSeq" id="XP_071912125.1"/>
    </source>
</evidence>
<feature type="non-terminal residue" evidence="10">
    <location>
        <position position="1"/>
    </location>
</feature>
<feature type="domain" description="GP-PDE" evidence="8">
    <location>
        <begin position="372"/>
        <end position="672"/>
    </location>
</feature>
<feature type="domain" description="GP-PDE" evidence="8">
    <location>
        <begin position="50"/>
        <end position="357"/>
    </location>
</feature>
<feature type="compositionally biased region" description="Low complexity" evidence="6">
    <location>
        <begin position="738"/>
        <end position="747"/>
    </location>
</feature>
<evidence type="ECO:0000256" key="1">
    <source>
        <dbReference type="ARBA" id="ARBA00012247"/>
    </source>
</evidence>
<gene>
    <name evidence="10" type="primary">LOC113696403</name>
</gene>
<dbReference type="Pfam" id="PF03009">
    <property type="entry name" value="GDPD"/>
    <property type="match status" value="1"/>
</dbReference>
<keyword evidence="2 7" id="KW-0732">Signal</keyword>
<dbReference type="Proteomes" id="UP001652660">
    <property type="component" value="Chromosome 6e"/>
</dbReference>
<protein>
    <recommendedName>
        <fullName evidence="1">glycerophosphodiester phosphodiesterase</fullName>
        <ecNumber evidence="1">3.1.4.46</ecNumber>
    </recommendedName>
</protein>
<dbReference type="InterPro" id="IPR017946">
    <property type="entry name" value="PLC-like_Pdiesterase_TIM-brl"/>
</dbReference>
<evidence type="ECO:0000256" key="4">
    <source>
        <dbReference type="ARBA" id="ARBA00022801"/>
    </source>
</evidence>
<evidence type="ECO:0000256" key="2">
    <source>
        <dbReference type="ARBA" id="ARBA00022729"/>
    </source>
</evidence>
<feature type="region of interest" description="Disordered" evidence="6">
    <location>
        <begin position="724"/>
        <end position="760"/>
    </location>
</feature>